<dbReference type="STRING" id="526226.Gbro_1831"/>
<name>D0L8S0_GORB4</name>
<protein>
    <submittedName>
        <fullName evidence="1">Uncharacterized protein</fullName>
    </submittedName>
</protein>
<sequence>MQPVEINAGSWYLRALRADDRITDVPALLDLGVHDPVAYVTTTDRDWADERAFVWAVCVPTTGELIALIGVERDGVEPDGVERAGDAGRLWGRARAGYDDALEVAVGPVTRFAEGALGLTVLPIS</sequence>
<organism evidence="1 2">
    <name type="scientific">Gordonia bronchialis (strain ATCC 25592 / DSM 43247 / BCRC 13721 / JCM 3198 / KCTC 3076 / NBRC 16047 / NCTC 10667)</name>
    <name type="common">Rhodococcus bronchialis</name>
    <dbReference type="NCBI Taxonomy" id="526226"/>
    <lineage>
        <taxon>Bacteria</taxon>
        <taxon>Bacillati</taxon>
        <taxon>Actinomycetota</taxon>
        <taxon>Actinomycetes</taxon>
        <taxon>Mycobacteriales</taxon>
        <taxon>Gordoniaceae</taxon>
        <taxon>Gordonia</taxon>
    </lineage>
</organism>
<evidence type="ECO:0000313" key="2">
    <source>
        <dbReference type="Proteomes" id="UP000001219"/>
    </source>
</evidence>
<accession>D0L8S0</accession>
<reference evidence="2" key="1">
    <citation type="submission" date="2009-10" db="EMBL/GenBank/DDBJ databases">
        <title>The complete chromosome of Gordonia bronchialis DSM 43247.</title>
        <authorList>
            <consortium name="US DOE Joint Genome Institute (JGI-PGF)"/>
            <person name="Lucas S."/>
            <person name="Copeland A."/>
            <person name="Lapidus A."/>
            <person name="Glavina del Rio T."/>
            <person name="Dalin E."/>
            <person name="Tice H."/>
            <person name="Bruce D."/>
            <person name="Goodwin L."/>
            <person name="Pitluck S."/>
            <person name="Kyrpides N."/>
            <person name="Mavromatis K."/>
            <person name="Ivanova N."/>
            <person name="Ovchinnikova G."/>
            <person name="Saunders E."/>
            <person name="Brettin T."/>
            <person name="Detter J.C."/>
            <person name="Han C."/>
            <person name="Larimer F."/>
            <person name="Land M."/>
            <person name="Hauser L."/>
            <person name="Markowitz V."/>
            <person name="Cheng J.-F."/>
            <person name="Hugenholtz P."/>
            <person name="Woyke T."/>
            <person name="Wu D."/>
            <person name="Jando M."/>
            <person name="Schneider S."/>
            <person name="Goeker M."/>
            <person name="Klenk H.-P."/>
            <person name="Eisen J.A."/>
        </authorList>
    </citation>
    <scope>NUCLEOTIDE SEQUENCE [LARGE SCALE GENOMIC DNA]</scope>
    <source>
        <strain evidence="2">ATCC 25592 / DSM 43247 / BCRC 13721 / JCM 3198 / KCTC 3076 / NBRC 16047 / NCTC 10667</strain>
    </source>
</reference>
<dbReference type="OrthoDB" id="2061990at2"/>
<proteinExistence type="predicted"/>
<dbReference type="RefSeq" id="WP_012833649.1">
    <property type="nucleotide sequence ID" value="NC_013441.1"/>
</dbReference>
<dbReference type="KEGG" id="gbr:Gbro_1831"/>
<gene>
    <name evidence="1" type="ordered locus">Gbro_1831</name>
</gene>
<dbReference type="Proteomes" id="UP000001219">
    <property type="component" value="Chromosome"/>
</dbReference>
<reference evidence="1 2" key="2">
    <citation type="journal article" date="2010" name="Stand. Genomic Sci.">
        <title>Complete genome sequence of Gordonia bronchialis type strain (3410).</title>
        <authorList>
            <person name="Ivanova N."/>
            <person name="Sikorski J."/>
            <person name="Jando M."/>
            <person name="Lapidus A."/>
            <person name="Nolan M."/>
            <person name="Lucas S."/>
            <person name="Del Rio T.G."/>
            <person name="Tice H."/>
            <person name="Copeland A."/>
            <person name="Cheng J.F."/>
            <person name="Chen F."/>
            <person name="Bruce D."/>
            <person name="Goodwin L."/>
            <person name="Pitluck S."/>
            <person name="Mavromatis K."/>
            <person name="Ovchinnikova G."/>
            <person name="Pati A."/>
            <person name="Chen A."/>
            <person name="Palaniappan K."/>
            <person name="Land M."/>
            <person name="Hauser L."/>
            <person name="Chang Y.J."/>
            <person name="Jeffries C.D."/>
            <person name="Chain P."/>
            <person name="Saunders E."/>
            <person name="Han C."/>
            <person name="Detter J.C."/>
            <person name="Brettin T."/>
            <person name="Rohde M."/>
            <person name="Goker M."/>
            <person name="Bristow J."/>
            <person name="Eisen J.A."/>
            <person name="Markowitz V."/>
            <person name="Hugenholtz P."/>
            <person name="Klenk H.P."/>
            <person name="Kyrpides N.C."/>
        </authorList>
    </citation>
    <scope>NUCLEOTIDE SEQUENCE [LARGE SCALE GENOMIC DNA]</scope>
    <source>
        <strain evidence="2">ATCC 25592 / DSM 43247 / BCRC 13721 / JCM 3198 / KCTC 3076 / NBRC 16047 / NCTC 10667</strain>
    </source>
</reference>
<dbReference type="eggNOG" id="COG1670">
    <property type="taxonomic scope" value="Bacteria"/>
</dbReference>
<evidence type="ECO:0000313" key="1">
    <source>
        <dbReference type="EMBL" id="ACY21087.1"/>
    </source>
</evidence>
<dbReference type="HOGENOM" id="CLU_013985_33_1_11"/>
<keyword evidence="2" id="KW-1185">Reference proteome</keyword>
<dbReference type="EMBL" id="CP001802">
    <property type="protein sequence ID" value="ACY21087.1"/>
    <property type="molecule type" value="Genomic_DNA"/>
</dbReference>
<dbReference type="AlphaFoldDB" id="D0L8S0"/>